<organism evidence="3 4">
    <name type="scientific">Candidatus Uhrbacteria bacterium GW2011_GWF2_41_16</name>
    <dbReference type="NCBI Taxonomy" id="1618997"/>
    <lineage>
        <taxon>Bacteria</taxon>
        <taxon>Candidatus Uhriibacteriota</taxon>
    </lineage>
</organism>
<dbReference type="CDD" id="cd02883">
    <property type="entry name" value="NUDIX_Hydrolase"/>
    <property type="match status" value="1"/>
</dbReference>
<dbReference type="Pfam" id="PF00293">
    <property type="entry name" value="NUDIX"/>
    <property type="match status" value="1"/>
</dbReference>
<dbReference type="PROSITE" id="PS51462">
    <property type="entry name" value="NUDIX"/>
    <property type="match status" value="1"/>
</dbReference>
<feature type="domain" description="Nudix hydrolase" evidence="2">
    <location>
        <begin position="1"/>
        <end position="123"/>
    </location>
</feature>
<reference evidence="3 4" key="1">
    <citation type="journal article" date="2015" name="Nature">
        <title>rRNA introns, odd ribosomes, and small enigmatic genomes across a large radiation of phyla.</title>
        <authorList>
            <person name="Brown C.T."/>
            <person name="Hug L.A."/>
            <person name="Thomas B.C."/>
            <person name="Sharon I."/>
            <person name="Castelle C.J."/>
            <person name="Singh A."/>
            <person name="Wilkins M.J."/>
            <person name="Williams K.H."/>
            <person name="Banfield J.F."/>
        </authorList>
    </citation>
    <scope>NUCLEOTIDE SEQUENCE [LARGE SCALE GENOMIC DNA]</scope>
</reference>
<dbReference type="PROSITE" id="PS00893">
    <property type="entry name" value="NUDIX_BOX"/>
    <property type="match status" value="1"/>
</dbReference>
<protein>
    <submittedName>
        <fullName evidence="3">NUDIX hydrolase</fullName>
    </submittedName>
</protein>
<dbReference type="SUPFAM" id="SSF55811">
    <property type="entry name" value="Nudix"/>
    <property type="match status" value="1"/>
</dbReference>
<comment type="caution">
    <text evidence="3">The sequence shown here is derived from an EMBL/GenBank/DDBJ whole genome shotgun (WGS) entry which is preliminary data.</text>
</comment>
<dbReference type="InterPro" id="IPR000086">
    <property type="entry name" value="NUDIX_hydrolase_dom"/>
</dbReference>
<gene>
    <name evidence="3" type="ORF">UU48_C0004G0075</name>
</gene>
<keyword evidence="1 3" id="KW-0378">Hydrolase</keyword>
<proteinExistence type="predicted"/>
<dbReference type="PANTHER" id="PTHR43736">
    <property type="entry name" value="ADP-RIBOSE PYROPHOSPHATASE"/>
    <property type="match status" value="1"/>
</dbReference>
<accession>A0A0G0YD66</accession>
<dbReference type="PANTHER" id="PTHR43736:SF1">
    <property type="entry name" value="DIHYDRONEOPTERIN TRIPHOSPHATE DIPHOSPHATASE"/>
    <property type="match status" value="1"/>
</dbReference>
<evidence type="ECO:0000259" key="2">
    <source>
        <dbReference type="PROSITE" id="PS51462"/>
    </source>
</evidence>
<dbReference type="InterPro" id="IPR020084">
    <property type="entry name" value="NUDIX_hydrolase_CS"/>
</dbReference>
<dbReference type="EMBL" id="LCAU01000004">
    <property type="protein sequence ID" value="KKR98282.1"/>
    <property type="molecule type" value="Genomic_DNA"/>
</dbReference>
<dbReference type="GO" id="GO:0016787">
    <property type="term" value="F:hydrolase activity"/>
    <property type="evidence" value="ECO:0007669"/>
    <property type="project" value="UniProtKB-KW"/>
</dbReference>
<evidence type="ECO:0000313" key="3">
    <source>
        <dbReference type="EMBL" id="KKR98282.1"/>
    </source>
</evidence>
<evidence type="ECO:0000256" key="1">
    <source>
        <dbReference type="ARBA" id="ARBA00022801"/>
    </source>
</evidence>
<evidence type="ECO:0000313" key="4">
    <source>
        <dbReference type="Proteomes" id="UP000034746"/>
    </source>
</evidence>
<name>A0A0G0YD66_9BACT</name>
<dbReference type="InterPro" id="IPR015797">
    <property type="entry name" value="NUDIX_hydrolase-like_dom_sf"/>
</dbReference>
<dbReference type="AlphaFoldDB" id="A0A0G0YD66"/>
<dbReference type="Proteomes" id="UP000034746">
    <property type="component" value="Unassembled WGS sequence"/>
</dbReference>
<sequence>MEYNSKFLILLRQAYKPDGNTWGLPAGKPNVGESDVDAMLREIDEETGYKTQASELKLLGVHVFEYPDLYLEFPTYQLKLNKSFKVVHRPEEHVEYRWVSAQECDAMPDLIRGFHELLRRVGFIKKTASDQSVDAG</sequence>
<dbReference type="Gene3D" id="3.90.79.10">
    <property type="entry name" value="Nucleoside Triphosphate Pyrophosphohydrolase"/>
    <property type="match status" value="1"/>
</dbReference>